<evidence type="ECO:0000313" key="1">
    <source>
        <dbReference type="EMBL" id="TFK60577.1"/>
    </source>
</evidence>
<organism evidence="1 2">
    <name type="scientific">Pluteus cervinus</name>
    <dbReference type="NCBI Taxonomy" id="181527"/>
    <lineage>
        <taxon>Eukaryota</taxon>
        <taxon>Fungi</taxon>
        <taxon>Dikarya</taxon>
        <taxon>Basidiomycota</taxon>
        <taxon>Agaricomycotina</taxon>
        <taxon>Agaricomycetes</taxon>
        <taxon>Agaricomycetidae</taxon>
        <taxon>Agaricales</taxon>
        <taxon>Pluteineae</taxon>
        <taxon>Pluteaceae</taxon>
        <taxon>Pluteus</taxon>
    </lineage>
</organism>
<accession>A0ACD3A6X6</accession>
<feature type="non-terminal residue" evidence="1">
    <location>
        <position position="1"/>
    </location>
</feature>
<sequence length="244" mass="27178">LIARCRAKSLIVQLNEERRGRCGGQRGVRGHVVVYPQRPEALCTILPPAIDEISHPICVLFVGGSPPSLSWLKEHARPLCVRGDKVRSALKWLKNNNPLYVDVQISEENLRNLPSDGIPAIPLEFVQETEAYMSANSEYQSSQGYRPFKNSVQDANPSNLPLESLVVSDVEGHASPPELRSAAMRHMLDQKGFIQVPHGSTPESDIHNTDLLPNTYPTLFPYGIGGFEDPRRQSPLSFKRQAKH</sequence>
<dbReference type="Proteomes" id="UP000308600">
    <property type="component" value="Unassembled WGS sequence"/>
</dbReference>
<protein>
    <submittedName>
        <fullName evidence="1">Uncharacterized protein</fullName>
    </submittedName>
</protein>
<dbReference type="EMBL" id="ML208757">
    <property type="protein sequence ID" value="TFK60577.1"/>
    <property type="molecule type" value="Genomic_DNA"/>
</dbReference>
<feature type="non-terminal residue" evidence="1">
    <location>
        <position position="244"/>
    </location>
</feature>
<name>A0ACD3A6X6_9AGAR</name>
<evidence type="ECO:0000313" key="2">
    <source>
        <dbReference type="Proteomes" id="UP000308600"/>
    </source>
</evidence>
<gene>
    <name evidence="1" type="ORF">BDN72DRAFT_749088</name>
</gene>
<proteinExistence type="predicted"/>
<keyword evidence="2" id="KW-1185">Reference proteome</keyword>
<reference evidence="1 2" key="1">
    <citation type="journal article" date="2019" name="Nat. Ecol. Evol.">
        <title>Megaphylogeny resolves global patterns of mushroom evolution.</title>
        <authorList>
            <person name="Varga T."/>
            <person name="Krizsan K."/>
            <person name="Foldi C."/>
            <person name="Dima B."/>
            <person name="Sanchez-Garcia M."/>
            <person name="Sanchez-Ramirez S."/>
            <person name="Szollosi G.J."/>
            <person name="Szarkandi J.G."/>
            <person name="Papp V."/>
            <person name="Albert L."/>
            <person name="Andreopoulos W."/>
            <person name="Angelini C."/>
            <person name="Antonin V."/>
            <person name="Barry K.W."/>
            <person name="Bougher N.L."/>
            <person name="Buchanan P."/>
            <person name="Buyck B."/>
            <person name="Bense V."/>
            <person name="Catcheside P."/>
            <person name="Chovatia M."/>
            <person name="Cooper J."/>
            <person name="Damon W."/>
            <person name="Desjardin D."/>
            <person name="Finy P."/>
            <person name="Geml J."/>
            <person name="Haridas S."/>
            <person name="Hughes K."/>
            <person name="Justo A."/>
            <person name="Karasinski D."/>
            <person name="Kautmanova I."/>
            <person name="Kiss B."/>
            <person name="Kocsube S."/>
            <person name="Kotiranta H."/>
            <person name="LaButti K.M."/>
            <person name="Lechner B.E."/>
            <person name="Liimatainen K."/>
            <person name="Lipzen A."/>
            <person name="Lukacs Z."/>
            <person name="Mihaltcheva S."/>
            <person name="Morgado L.N."/>
            <person name="Niskanen T."/>
            <person name="Noordeloos M.E."/>
            <person name="Ohm R.A."/>
            <person name="Ortiz-Santana B."/>
            <person name="Ovrebo C."/>
            <person name="Racz N."/>
            <person name="Riley R."/>
            <person name="Savchenko A."/>
            <person name="Shiryaev A."/>
            <person name="Soop K."/>
            <person name="Spirin V."/>
            <person name="Szebenyi C."/>
            <person name="Tomsovsky M."/>
            <person name="Tulloss R.E."/>
            <person name="Uehling J."/>
            <person name="Grigoriev I.V."/>
            <person name="Vagvolgyi C."/>
            <person name="Papp T."/>
            <person name="Martin F.M."/>
            <person name="Miettinen O."/>
            <person name="Hibbett D.S."/>
            <person name="Nagy L.G."/>
        </authorList>
    </citation>
    <scope>NUCLEOTIDE SEQUENCE [LARGE SCALE GENOMIC DNA]</scope>
    <source>
        <strain evidence="1 2">NL-1719</strain>
    </source>
</reference>